<comment type="caution">
    <text evidence="2">The sequence shown here is derived from an EMBL/GenBank/DDBJ whole genome shotgun (WGS) entry which is preliminary data.</text>
</comment>
<sequence length="351" mass="38397">MTWQNILDELKKVALTVSNQGPASESILGVKHLTLQHSADHWEELHAPVHAIFGWGQEGGLLSSKSSQADFLLIHDFLNTFAHVEQDVGEGSCLSAMVPRMETALELCQQAPRSSPAYESSTCATSHRSQLVSHPSCTTSTASSTKFADDQPKECIEILESDESDAHTDDERQNRVQAAAGSRVQQTTPEQRVQRLNEAKTQGLIIDFGPNFIKCRCRVDIKLDSGDRQTVQKLKSGKSRDNLQLLMHKRHGGYSRAERWTATKANPTCNNSSTTSAPAASSSGIGNWTIAKQLISAVPRLENHLPGIMTRNVNDISPLAIGSYVIMQRSQGRYLGQVVCMYKKNGGGKGT</sequence>
<feature type="compositionally biased region" description="Basic and acidic residues" evidence="1">
    <location>
        <begin position="164"/>
        <end position="174"/>
    </location>
</feature>
<dbReference type="OrthoDB" id="2680961at2759"/>
<reference evidence="2" key="1">
    <citation type="journal article" date="2020" name="New Phytol.">
        <title>Comparative genomics reveals dynamic genome evolution in host specialist ectomycorrhizal fungi.</title>
        <authorList>
            <person name="Lofgren L.A."/>
            <person name="Nguyen N.H."/>
            <person name="Vilgalys R."/>
            <person name="Ruytinx J."/>
            <person name="Liao H.L."/>
            <person name="Branco S."/>
            <person name="Kuo A."/>
            <person name="LaButti K."/>
            <person name="Lipzen A."/>
            <person name="Andreopoulos W."/>
            <person name="Pangilinan J."/>
            <person name="Riley R."/>
            <person name="Hundley H."/>
            <person name="Na H."/>
            <person name="Barry K."/>
            <person name="Grigoriev I.V."/>
            <person name="Stajich J.E."/>
            <person name="Kennedy P.G."/>
        </authorList>
    </citation>
    <scope>NUCLEOTIDE SEQUENCE</scope>
    <source>
        <strain evidence="2">DOB743</strain>
    </source>
</reference>
<evidence type="ECO:0000256" key="1">
    <source>
        <dbReference type="SAM" id="MobiDB-lite"/>
    </source>
</evidence>
<organism evidence="2 3">
    <name type="scientific">Suillus placidus</name>
    <dbReference type="NCBI Taxonomy" id="48579"/>
    <lineage>
        <taxon>Eukaryota</taxon>
        <taxon>Fungi</taxon>
        <taxon>Dikarya</taxon>
        <taxon>Basidiomycota</taxon>
        <taxon>Agaricomycotina</taxon>
        <taxon>Agaricomycetes</taxon>
        <taxon>Agaricomycetidae</taxon>
        <taxon>Boletales</taxon>
        <taxon>Suillineae</taxon>
        <taxon>Suillaceae</taxon>
        <taxon>Suillus</taxon>
    </lineage>
</organism>
<dbReference type="EMBL" id="JABBWD010000010">
    <property type="protein sequence ID" value="KAG1779926.1"/>
    <property type="molecule type" value="Genomic_DNA"/>
</dbReference>
<evidence type="ECO:0000313" key="2">
    <source>
        <dbReference type="EMBL" id="KAG1779926.1"/>
    </source>
</evidence>
<gene>
    <name evidence="2" type="ORF">EV702DRAFT_1194682</name>
</gene>
<feature type="region of interest" description="Disordered" evidence="1">
    <location>
        <begin position="162"/>
        <end position="192"/>
    </location>
</feature>
<dbReference type="Proteomes" id="UP000714275">
    <property type="component" value="Unassembled WGS sequence"/>
</dbReference>
<keyword evidence="3" id="KW-1185">Reference proteome</keyword>
<dbReference type="GO" id="GO:0003779">
    <property type="term" value="F:actin binding"/>
    <property type="evidence" value="ECO:0007669"/>
    <property type="project" value="InterPro"/>
</dbReference>
<accession>A0A9P7D635</accession>
<protein>
    <submittedName>
        <fullName evidence="2">Uncharacterized protein</fullName>
    </submittedName>
</protein>
<dbReference type="PROSITE" id="PS00414">
    <property type="entry name" value="PROFILIN"/>
    <property type="match status" value="1"/>
</dbReference>
<name>A0A9P7D635_9AGAM</name>
<dbReference type="AlphaFoldDB" id="A0A9P7D635"/>
<dbReference type="InterPro" id="IPR027310">
    <property type="entry name" value="Profilin_CS"/>
</dbReference>
<evidence type="ECO:0000313" key="3">
    <source>
        <dbReference type="Proteomes" id="UP000714275"/>
    </source>
</evidence>
<proteinExistence type="predicted"/>